<comment type="subcellular location">
    <subcellularLocation>
        <location evidence="1">Nucleus</location>
    </subcellularLocation>
</comment>
<gene>
    <name evidence="5" type="ORF">MAM1_0126d06001</name>
</gene>
<organism evidence="5">
    <name type="scientific">Mucor ambiguus</name>
    <dbReference type="NCBI Taxonomy" id="91626"/>
    <lineage>
        <taxon>Eukaryota</taxon>
        <taxon>Fungi</taxon>
        <taxon>Fungi incertae sedis</taxon>
        <taxon>Mucoromycota</taxon>
        <taxon>Mucoromycotina</taxon>
        <taxon>Mucoromycetes</taxon>
        <taxon>Mucorales</taxon>
        <taxon>Mucorineae</taxon>
        <taxon>Mucoraceae</taxon>
        <taxon>Mucor</taxon>
    </lineage>
</organism>
<dbReference type="EMBL" id="DF836415">
    <property type="protein sequence ID" value="GAN06517.1"/>
    <property type="molecule type" value="Genomic_DNA"/>
</dbReference>
<dbReference type="PROSITE" id="PS51134">
    <property type="entry name" value="ZF_TFIIB"/>
    <property type="match status" value="1"/>
</dbReference>
<evidence type="ECO:0000313" key="5">
    <source>
        <dbReference type="EMBL" id="GAN06517.1"/>
    </source>
</evidence>
<feature type="domain" description="TFIIB-type" evidence="4">
    <location>
        <begin position="1"/>
        <end position="28"/>
    </location>
</feature>
<keyword evidence="3" id="KW-0862">Zinc</keyword>
<keyword evidence="6" id="KW-1185">Reference proteome</keyword>
<dbReference type="AlphaFoldDB" id="A0A0C9MT08"/>
<evidence type="ECO:0000256" key="2">
    <source>
        <dbReference type="ARBA" id="ARBA00023242"/>
    </source>
</evidence>
<sequence>MPCPSCNSNNVDYDDDVLVCQSCGTVLEDVSFQDNNFSSAPENIEYFVKTKKVQTGKHKSAKECVDKIAAYFHIPEDLVTKAKQLIQQHSAELSNRYNMELALLVLYLVAREWLSTYSIDDFIESFPVSVDRSKVQRIQFIFARESVIYKKIQCESSQHELQRFLNTIIPHLREQFDGSPKITKSTLIQLKRRTEALIEMGDEYLLNTGRKLRPTIIAAAIISYASILISNPKFKFSGKMSIYQGRRLDVFRKCCIFGPRFLKMRLQEYADLLLACAQNIPWIKDPKAKHVHYYLKDILDLYGKKEGGGEPSLKLTDSQYSISLLKKGAELSQEYEAMFQLAQHHLDNGTKPEEHTSLVYCIYNLIKMGYEKEHLITWSEKAIRGMSDSLVFRAKYGTALNTQLDLDRKQVDDNDMLDSEVDLYTK</sequence>
<dbReference type="InterPro" id="IPR054078">
    <property type="entry name" value="BRF2-like_C"/>
</dbReference>
<proteinExistence type="predicted"/>
<evidence type="ECO:0000259" key="4">
    <source>
        <dbReference type="PROSITE" id="PS51134"/>
    </source>
</evidence>
<keyword evidence="3" id="KW-0863">Zinc-finger</keyword>
<accession>A0A0C9MT08</accession>
<reference evidence="5" key="1">
    <citation type="submission" date="2014-09" db="EMBL/GenBank/DDBJ databases">
        <title>Draft genome sequence of an oleaginous Mucoromycotina fungus Mucor ambiguus NBRC6742.</title>
        <authorList>
            <person name="Takeda I."/>
            <person name="Yamane N."/>
            <person name="Morita T."/>
            <person name="Tamano K."/>
            <person name="Machida M."/>
            <person name="Baker S."/>
            <person name="Koike H."/>
        </authorList>
    </citation>
    <scope>NUCLEOTIDE SEQUENCE</scope>
    <source>
        <strain evidence="5">NBRC 6742</strain>
    </source>
</reference>
<dbReference type="SUPFAM" id="SSF57783">
    <property type="entry name" value="Zinc beta-ribbon"/>
    <property type="match status" value="1"/>
</dbReference>
<evidence type="ECO:0000313" key="6">
    <source>
        <dbReference type="Proteomes" id="UP000053815"/>
    </source>
</evidence>
<keyword evidence="3" id="KW-0479">Metal-binding</keyword>
<name>A0A0C9MT08_9FUNG</name>
<dbReference type="Pfam" id="PF21886">
    <property type="entry name" value="BRF2-like_C_cyclin_rpt"/>
    <property type="match status" value="1"/>
</dbReference>
<dbReference type="Proteomes" id="UP000053815">
    <property type="component" value="Unassembled WGS sequence"/>
</dbReference>
<dbReference type="GO" id="GO:0008270">
    <property type="term" value="F:zinc ion binding"/>
    <property type="evidence" value="ECO:0007669"/>
    <property type="project" value="UniProtKB-KW"/>
</dbReference>
<evidence type="ECO:0000256" key="3">
    <source>
        <dbReference type="PROSITE-ProRule" id="PRU00469"/>
    </source>
</evidence>
<dbReference type="InterPro" id="IPR013137">
    <property type="entry name" value="Znf_TFIIB"/>
</dbReference>
<keyword evidence="2" id="KW-0539">Nucleus</keyword>
<protein>
    <recommendedName>
        <fullName evidence="4">TFIIB-type domain-containing protein</fullName>
    </recommendedName>
</protein>
<evidence type="ECO:0000256" key="1">
    <source>
        <dbReference type="ARBA" id="ARBA00004123"/>
    </source>
</evidence>
<dbReference type="GO" id="GO:0005634">
    <property type="term" value="C:nucleus"/>
    <property type="evidence" value="ECO:0007669"/>
    <property type="project" value="UniProtKB-SubCell"/>
</dbReference>
<dbReference type="OrthoDB" id="2220037at2759"/>